<dbReference type="PANTHER" id="PTHR42754">
    <property type="entry name" value="ENDOGLUCANASE"/>
    <property type="match status" value="1"/>
</dbReference>
<evidence type="ECO:0000313" key="1">
    <source>
        <dbReference type="EMBL" id="SVD47741.1"/>
    </source>
</evidence>
<accession>A0A382VP91</accession>
<sequence>TDWWLLKTDSNGNEMWDKTFGGIEQDYGGYCVQQTTDGGYILTGQTYSFGNDQGSDLWLIKTDSEGNTEPYGE</sequence>
<proteinExistence type="predicted"/>
<dbReference type="PANTHER" id="PTHR42754:SF1">
    <property type="entry name" value="LIPOPROTEIN"/>
    <property type="match status" value="1"/>
</dbReference>
<organism evidence="1">
    <name type="scientific">marine metagenome</name>
    <dbReference type="NCBI Taxonomy" id="408172"/>
    <lineage>
        <taxon>unclassified sequences</taxon>
        <taxon>metagenomes</taxon>
        <taxon>ecological metagenomes</taxon>
    </lineage>
</organism>
<reference evidence="1" key="1">
    <citation type="submission" date="2018-05" db="EMBL/GenBank/DDBJ databases">
        <authorList>
            <person name="Lanie J.A."/>
            <person name="Ng W.-L."/>
            <person name="Kazmierczak K.M."/>
            <person name="Andrzejewski T.M."/>
            <person name="Davidsen T.M."/>
            <person name="Wayne K.J."/>
            <person name="Tettelin H."/>
            <person name="Glass J.I."/>
            <person name="Rusch D."/>
            <person name="Podicherti R."/>
            <person name="Tsui H.-C.T."/>
            <person name="Winkler M.E."/>
        </authorList>
    </citation>
    <scope>NUCLEOTIDE SEQUENCE</scope>
</reference>
<feature type="non-terminal residue" evidence="1">
    <location>
        <position position="1"/>
    </location>
</feature>
<dbReference type="AlphaFoldDB" id="A0A382VP91"/>
<evidence type="ECO:0008006" key="2">
    <source>
        <dbReference type="Google" id="ProtNLM"/>
    </source>
</evidence>
<dbReference type="EMBL" id="UINC01153171">
    <property type="protein sequence ID" value="SVD47741.1"/>
    <property type="molecule type" value="Genomic_DNA"/>
</dbReference>
<protein>
    <recommendedName>
        <fullName evidence="2">Bulb-type lectin domain-containing protein</fullName>
    </recommendedName>
</protein>
<name>A0A382VP91_9ZZZZ</name>
<gene>
    <name evidence="1" type="ORF">METZ01_LOCUS400595</name>
</gene>